<dbReference type="InterPro" id="IPR011330">
    <property type="entry name" value="Glyco_hydro/deAcase_b/a-brl"/>
</dbReference>
<dbReference type="InterPro" id="IPR056827">
    <property type="entry name" value="CBM87_Agd3"/>
</dbReference>
<dbReference type="Pfam" id="PF25116">
    <property type="entry name" value="CBM87_Agd3"/>
    <property type="match status" value="1"/>
</dbReference>
<evidence type="ECO:0000313" key="5">
    <source>
        <dbReference type="EMBL" id="KAK3331856.1"/>
    </source>
</evidence>
<dbReference type="AlphaFoldDB" id="A0AAE0IV28"/>
<protein>
    <recommendedName>
        <fullName evidence="7">Extracellular serine-rich protein</fullName>
    </recommendedName>
</protein>
<dbReference type="GO" id="GO:0005975">
    <property type="term" value="P:carbohydrate metabolic process"/>
    <property type="evidence" value="ECO:0007669"/>
    <property type="project" value="InterPro"/>
</dbReference>
<dbReference type="SUPFAM" id="SSF88713">
    <property type="entry name" value="Glycoside hydrolase/deacetylase"/>
    <property type="match status" value="1"/>
</dbReference>
<dbReference type="Gene3D" id="3.20.20.370">
    <property type="entry name" value="Glycoside hydrolase/deacetylase"/>
    <property type="match status" value="1"/>
</dbReference>
<reference evidence="5" key="1">
    <citation type="journal article" date="2023" name="Mol. Phylogenet. Evol.">
        <title>Genome-scale phylogeny and comparative genomics of the fungal order Sordariales.</title>
        <authorList>
            <person name="Hensen N."/>
            <person name="Bonometti L."/>
            <person name="Westerberg I."/>
            <person name="Brannstrom I.O."/>
            <person name="Guillou S."/>
            <person name="Cros-Aarteil S."/>
            <person name="Calhoun S."/>
            <person name="Haridas S."/>
            <person name="Kuo A."/>
            <person name="Mondo S."/>
            <person name="Pangilinan J."/>
            <person name="Riley R."/>
            <person name="LaButti K."/>
            <person name="Andreopoulos B."/>
            <person name="Lipzen A."/>
            <person name="Chen C."/>
            <person name="Yan M."/>
            <person name="Daum C."/>
            <person name="Ng V."/>
            <person name="Clum A."/>
            <person name="Steindorff A."/>
            <person name="Ohm R.A."/>
            <person name="Martin F."/>
            <person name="Silar P."/>
            <person name="Natvig D.O."/>
            <person name="Lalanne C."/>
            <person name="Gautier V."/>
            <person name="Ament-Velasquez S.L."/>
            <person name="Kruys A."/>
            <person name="Hutchinson M.I."/>
            <person name="Powell A.J."/>
            <person name="Barry K."/>
            <person name="Miller A.N."/>
            <person name="Grigoriev I.V."/>
            <person name="Debuchy R."/>
            <person name="Gladieux P."/>
            <person name="Hiltunen Thoren M."/>
            <person name="Johannesson H."/>
        </authorList>
    </citation>
    <scope>NUCLEOTIDE SEQUENCE</scope>
    <source>
        <strain evidence="5">SMH4131-1</strain>
    </source>
</reference>
<dbReference type="InterPro" id="IPR050788">
    <property type="entry name" value="Yeast_SRP1/TIP1_CWP"/>
</dbReference>
<accession>A0AAE0IV28</accession>
<evidence type="ECO:0000256" key="1">
    <source>
        <dbReference type="SAM" id="SignalP"/>
    </source>
</evidence>
<dbReference type="Pfam" id="PF25115">
    <property type="entry name" value="Agd3_CE"/>
    <property type="match status" value="1"/>
</dbReference>
<feature type="domain" description="Agd3 deacetylase" evidence="2">
    <location>
        <begin position="260"/>
        <end position="622"/>
    </location>
</feature>
<dbReference type="InterPro" id="IPR056825">
    <property type="entry name" value="Agd3_C"/>
</dbReference>
<gene>
    <name evidence="5" type="ORF">B0T19DRAFT_456270</name>
</gene>
<feature type="signal peptide" evidence="1">
    <location>
        <begin position="1"/>
        <end position="26"/>
    </location>
</feature>
<dbReference type="Proteomes" id="UP001286456">
    <property type="component" value="Unassembled WGS sequence"/>
</dbReference>
<evidence type="ECO:0000259" key="4">
    <source>
        <dbReference type="Pfam" id="PF25117"/>
    </source>
</evidence>
<keyword evidence="1" id="KW-0732">Signal</keyword>
<dbReference type="Pfam" id="PF25117">
    <property type="entry name" value="Agd3_C"/>
    <property type="match status" value="1"/>
</dbReference>
<dbReference type="InterPro" id="IPR056826">
    <property type="entry name" value="Agd3_CE"/>
</dbReference>
<evidence type="ECO:0000259" key="2">
    <source>
        <dbReference type="Pfam" id="PF25115"/>
    </source>
</evidence>
<name>A0AAE0IV28_9PEZI</name>
<reference evidence="5" key="2">
    <citation type="submission" date="2023-06" db="EMBL/GenBank/DDBJ databases">
        <authorList>
            <consortium name="Lawrence Berkeley National Laboratory"/>
            <person name="Haridas S."/>
            <person name="Hensen N."/>
            <person name="Bonometti L."/>
            <person name="Westerberg I."/>
            <person name="Brannstrom I.O."/>
            <person name="Guillou S."/>
            <person name="Cros-Aarteil S."/>
            <person name="Calhoun S."/>
            <person name="Kuo A."/>
            <person name="Mondo S."/>
            <person name="Pangilinan J."/>
            <person name="Riley R."/>
            <person name="Labutti K."/>
            <person name="Andreopoulos B."/>
            <person name="Lipzen A."/>
            <person name="Chen C."/>
            <person name="Yanf M."/>
            <person name="Daum C."/>
            <person name="Ng V."/>
            <person name="Clum A."/>
            <person name="Steindorff A."/>
            <person name="Ohm R."/>
            <person name="Martin F."/>
            <person name="Silar P."/>
            <person name="Natvig D."/>
            <person name="Lalanne C."/>
            <person name="Gautier V."/>
            <person name="Ament-Velasquez S.L."/>
            <person name="Kruys A."/>
            <person name="Hutchinson M.I."/>
            <person name="Powell A.J."/>
            <person name="Barry K."/>
            <person name="Miller A.N."/>
            <person name="Grigoriev I.V."/>
            <person name="Debuchy R."/>
            <person name="Gladieux P."/>
            <person name="Thoren M.H."/>
            <person name="Johannesson H."/>
        </authorList>
    </citation>
    <scope>NUCLEOTIDE SEQUENCE</scope>
    <source>
        <strain evidence="5">SMH4131-1</strain>
    </source>
</reference>
<sequence>MLSSIFSVVFRGFLLVLLFHTGLANAAISVSNTILVFARDAASATSATSGLQGYGIPYQVVIVPQGGVSLPTLNASSAQGNYGGILVLSDVAYSYSTGWASAISASQWQTIYTYQTNFGVRLVRLDSFPSNDLGVTTATPDAGCCNTGVEQSISISDASAFPTANIKTGAGLSTQGLWHYPAVITNATIAHTIATFAPDSAGAFTTITTAAIINNFNGRQQMVWFVAWATDWSQTSNFLQHVYIHWLTRGLFVGKRKIYLNTQVDDMHLETDIYQPSGTTFRIRTSDLDAHKNWQADINTRLPSGSNYFIEVGHNGNGNIEAATDLASSASCVPDYAVEYDSPPDTALEFQKPLGTGTDLWPPEFSTYGWSLTCAKLDTIATWFYNNPNVFAAVSHTFTHEELNNATYHDASREIAFNIAWLKQIGLWTSARFSPTGLIPPAITGLHNGDAIRAWVENGIRYAVGDNTRPILRNPISSFWPLITTVAGNGYAGLTILPRWATTIYYNCYSQSCTLKEWINTSAGSGTFTNLLNDARTVNSRYLLGLHPDPYMFHQANLRSGDVDTITVGSQTGQLSLLQIWVETITQEMVRLTDWPIRSLKHDDIGDLFTKRMTLDGCNPNLTYNYSQDGKSIVSVTITANGNSCSVPVPITVPGTATSSGSSTLDQVGSEPAIYWTTLSGSTVTLTLSAGVAV</sequence>
<feature type="domain" description="Agd3 C-terminal" evidence="4">
    <location>
        <begin position="626"/>
        <end position="691"/>
    </location>
</feature>
<organism evidence="5 6">
    <name type="scientific">Cercophora scortea</name>
    <dbReference type="NCBI Taxonomy" id="314031"/>
    <lineage>
        <taxon>Eukaryota</taxon>
        <taxon>Fungi</taxon>
        <taxon>Dikarya</taxon>
        <taxon>Ascomycota</taxon>
        <taxon>Pezizomycotina</taxon>
        <taxon>Sordariomycetes</taxon>
        <taxon>Sordariomycetidae</taxon>
        <taxon>Sordariales</taxon>
        <taxon>Lasiosphaeriaceae</taxon>
        <taxon>Cercophora</taxon>
    </lineage>
</organism>
<dbReference type="PANTHER" id="PTHR31002:SF34">
    <property type="entry name" value="CELL WALL PROTEIN CWP1-RELATED"/>
    <property type="match status" value="1"/>
</dbReference>
<evidence type="ECO:0000259" key="3">
    <source>
        <dbReference type="Pfam" id="PF25116"/>
    </source>
</evidence>
<proteinExistence type="predicted"/>
<evidence type="ECO:0000313" key="6">
    <source>
        <dbReference type="Proteomes" id="UP001286456"/>
    </source>
</evidence>
<dbReference type="EMBL" id="JAUEPO010000002">
    <property type="protein sequence ID" value="KAK3331856.1"/>
    <property type="molecule type" value="Genomic_DNA"/>
</dbReference>
<evidence type="ECO:0008006" key="7">
    <source>
        <dbReference type="Google" id="ProtNLM"/>
    </source>
</evidence>
<keyword evidence="6" id="KW-1185">Reference proteome</keyword>
<feature type="chain" id="PRO_5042073933" description="Extracellular serine-rich protein" evidence="1">
    <location>
        <begin position="27"/>
        <end position="694"/>
    </location>
</feature>
<dbReference type="PANTHER" id="PTHR31002">
    <property type="entry name" value="SERIPAUPERIN"/>
    <property type="match status" value="1"/>
</dbReference>
<comment type="caution">
    <text evidence="5">The sequence shown here is derived from an EMBL/GenBank/DDBJ whole genome shotgun (WGS) entry which is preliminary data.</text>
</comment>
<feature type="domain" description="Agd3 CBM87" evidence="3">
    <location>
        <begin position="30"/>
        <end position="246"/>
    </location>
</feature>